<feature type="domain" description="HTH marR-type" evidence="1">
    <location>
        <begin position="4"/>
        <end position="140"/>
    </location>
</feature>
<dbReference type="RefSeq" id="WP_184870498.1">
    <property type="nucleotide sequence ID" value="NZ_BAAAWY010000021.1"/>
</dbReference>
<dbReference type="PANTHER" id="PTHR33164">
    <property type="entry name" value="TRANSCRIPTIONAL REGULATOR, MARR FAMILY"/>
    <property type="match status" value="1"/>
</dbReference>
<dbReference type="InterPro" id="IPR036390">
    <property type="entry name" value="WH_DNA-bd_sf"/>
</dbReference>
<reference evidence="2 3" key="1">
    <citation type="submission" date="2020-08" db="EMBL/GenBank/DDBJ databases">
        <title>Sequencing the genomes of 1000 actinobacteria strains.</title>
        <authorList>
            <person name="Klenk H.-P."/>
        </authorList>
    </citation>
    <scope>NUCLEOTIDE SEQUENCE [LARGE SCALE GENOMIC DNA]</scope>
    <source>
        <strain evidence="2 3">DSM 43851</strain>
    </source>
</reference>
<organism evidence="2 3">
    <name type="scientific">Kutzneria kofuensis</name>
    <dbReference type="NCBI Taxonomy" id="103725"/>
    <lineage>
        <taxon>Bacteria</taxon>
        <taxon>Bacillati</taxon>
        <taxon>Actinomycetota</taxon>
        <taxon>Actinomycetes</taxon>
        <taxon>Pseudonocardiales</taxon>
        <taxon>Pseudonocardiaceae</taxon>
        <taxon>Kutzneria</taxon>
    </lineage>
</organism>
<sequence>MPAREALATALGAAMADLQAAIDADDQALADHLGVHRTDLRCLDLVFRHGPLPAGRLARLLGLTPGSVTALVDRLIKADYVRRAPDPTHGRRVLIVPTDRAARVVTELLRERLAEAHADLVHFSDAELDAIVRFLRSATERHERSAAHLRGTAITGPSAPTSR</sequence>
<dbReference type="InterPro" id="IPR036388">
    <property type="entry name" value="WH-like_DNA-bd_sf"/>
</dbReference>
<accession>A0A7W9NMY4</accession>
<dbReference type="PANTHER" id="PTHR33164:SF106">
    <property type="entry name" value="TRANSCRIPTIONAL REGULATORY PROTEIN"/>
    <property type="match status" value="1"/>
</dbReference>
<evidence type="ECO:0000313" key="3">
    <source>
        <dbReference type="Proteomes" id="UP000585638"/>
    </source>
</evidence>
<dbReference type="GO" id="GO:0003677">
    <property type="term" value="F:DNA binding"/>
    <property type="evidence" value="ECO:0007669"/>
    <property type="project" value="UniProtKB-KW"/>
</dbReference>
<dbReference type="Gene3D" id="1.10.10.10">
    <property type="entry name" value="Winged helix-like DNA-binding domain superfamily/Winged helix DNA-binding domain"/>
    <property type="match status" value="1"/>
</dbReference>
<dbReference type="GO" id="GO:0003700">
    <property type="term" value="F:DNA-binding transcription factor activity"/>
    <property type="evidence" value="ECO:0007669"/>
    <property type="project" value="InterPro"/>
</dbReference>
<evidence type="ECO:0000259" key="1">
    <source>
        <dbReference type="PROSITE" id="PS50995"/>
    </source>
</evidence>
<comment type="caution">
    <text evidence="2">The sequence shown here is derived from an EMBL/GenBank/DDBJ whole genome shotgun (WGS) entry which is preliminary data.</text>
</comment>
<dbReference type="AlphaFoldDB" id="A0A7W9NMY4"/>
<dbReference type="Pfam" id="PF12802">
    <property type="entry name" value="MarR_2"/>
    <property type="match status" value="1"/>
</dbReference>
<gene>
    <name evidence="2" type="ORF">BJ998_009285</name>
</gene>
<proteinExistence type="predicted"/>
<evidence type="ECO:0000313" key="2">
    <source>
        <dbReference type="EMBL" id="MBB5898026.1"/>
    </source>
</evidence>
<dbReference type="Proteomes" id="UP000585638">
    <property type="component" value="Unassembled WGS sequence"/>
</dbReference>
<dbReference type="SMART" id="SM00347">
    <property type="entry name" value="HTH_MARR"/>
    <property type="match status" value="1"/>
</dbReference>
<dbReference type="PROSITE" id="PS50995">
    <property type="entry name" value="HTH_MARR_2"/>
    <property type="match status" value="1"/>
</dbReference>
<dbReference type="GO" id="GO:0006950">
    <property type="term" value="P:response to stress"/>
    <property type="evidence" value="ECO:0007669"/>
    <property type="project" value="TreeGrafter"/>
</dbReference>
<name>A0A7W9NMY4_9PSEU</name>
<keyword evidence="2" id="KW-0238">DNA-binding</keyword>
<keyword evidence="3" id="KW-1185">Reference proteome</keyword>
<dbReference type="SUPFAM" id="SSF46785">
    <property type="entry name" value="Winged helix' DNA-binding domain"/>
    <property type="match status" value="1"/>
</dbReference>
<protein>
    <submittedName>
        <fullName evidence="2">DNA-binding MarR family transcriptional regulator</fullName>
    </submittedName>
</protein>
<dbReference type="EMBL" id="JACHIR010000005">
    <property type="protein sequence ID" value="MBB5898026.1"/>
    <property type="molecule type" value="Genomic_DNA"/>
</dbReference>
<dbReference type="InterPro" id="IPR039422">
    <property type="entry name" value="MarR/SlyA-like"/>
</dbReference>
<dbReference type="InterPro" id="IPR000835">
    <property type="entry name" value="HTH_MarR-typ"/>
</dbReference>